<dbReference type="InterPro" id="IPR036390">
    <property type="entry name" value="WH_DNA-bd_sf"/>
</dbReference>
<dbReference type="InterPro" id="IPR036388">
    <property type="entry name" value="WH-like_DNA-bd_sf"/>
</dbReference>
<keyword evidence="1" id="KW-0238">DNA-binding</keyword>
<protein>
    <submittedName>
        <fullName evidence="3">Rrf2 family protein</fullName>
    </submittedName>
</protein>
<dbReference type="EMBL" id="GG657758">
    <property type="protein sequence ID" value="EFL41697.1"/>
    <property type="molecule type" value="Genomic_DNA"/>
</dbReference>
<gene>
    <name evidence="3" type="ORF">SSRG_04501</name>
</gene>
<sequence length="160" mass="16600">MNPGCALPTLSVMRLLRSTDLALRVLMRLAVAGDSSPTTREVAEAMDVPYTHAAKVVAELQHMGLLTARRGRGGGLSLTEDGRAASVGALVRSFEGDGDVVDCEGTATSPACPLSSACRLRGALRRAQEAFFATLDPVTVADIVTDPTGPLLLGLSPKPS</sequence>
<evidence type="ECO:0000313" key="4">
    <source>
        <dbReference type="Proteomes" id="UP000002968"/>
    </source>
</evidence>
<dbReference type="NCBIfam" id="TIGR00738">
    <property type="entry name" value="rrf2_super"/>
    <property type="match status" value="1"/>
</dbReference>
<dbReference type="Pfam" id="PF02082">
    <property type="entry name" value="Rrf2"/>
    <property type="match status" value="1"/>
</dbReference>
<dbReference type="GO" id="GO:0003700">
    <property type="term" value="F:DNA-binding transcription factor activity"/>
    <property type="evidence" value="ECO:0007669"/>
    <property type="project" value="TreeGrafter"/>
</dbReference>
<dbReference type="STRING" id="467200.SSRG_04501"/>
<dbReference type="PANTHER" id="PTHR33221">
    <property type="entry name" value="WINGED HELIX-TURN-HELIX TRANSCRIPTIONAL REGULATOR, RRF2 FAMILY"/>
    <property type="match status" value="1"/>
</dbReference>
<dbReference type="Gene3D" id="1.10.10.10">
    <property type="entry name" value="Winged helix-like DNA-binding domain superfamily/Winged helix DNA-binding domain"/>
    <property type="match status" value="1"/>
</dbReference>
<dbReference type="GO" id="GO:0003677">
    <property type="term" value="F:DNA binding"/>
    <property type="evidence" value="ECO:0007669"/>
    <property type="project" value="UniProtKB-KW"/>
</dbReference>
<evidence type="ECO:0000256" key="1">
    <source>
        <dbReference type="ARBA" id="ARBA00023125"/>
    </source>
</evidence>
<comment type="cofactor">
    <cofactor evidence="2">
        <name>[2Fe-2S] cluster</name>
        <dbReference type="ChEBI" id="CHEBI:190135"/>
    </cofactor>
</comment>
<evidence type="ECO:0000313" key="3">
    <source>
        <dbReference type="EMBL" id="EFL41697.1"/>
    </source>
</evidence>
<dbReference type="PROSITE" id="PS51197">
    <property type="entry name" value="HTH_RRF2_2"/>
    <property type="match status" value="1"/>
</dbReference>
<dbReference type="Proteomes" id="UP000002968">
    <property type="component" value="Unassembled WGS sequence"/>
</dbReference>
<evidence type="ECO:0000256" key="2">
    <source>
        <dbReference type="ARBA" id="ARBA00034078"/>
    </source>
</evidence>
<dbReference type="PANTHER" id="PTHR33221:SF4">
    <property type="entry name" value="HTH-TYPE TRANSCRIPTIONAL REPRESSOR NSRR"/>
    <property type="match status" value="1"/>
</dbReference>
<dbReference type="HOGENOM" id="CLU_107144_2_0_11"/>
<dbReference type="InterPro" id="IPR000944">
    <property type="entry name" value="Tscrpt_reg_Rrf2"/>
</dbReference>
<dbReference type="GO" id="GO:0005829">
    <property type="term" value="C:cytosol"/>
    <property type="evidence" value="ECO:0007669"/>
    <property type="project" value="TreeGrafter"/>
</dbReference>
<reference evidence="3" key="1">
    <citation type="submission" date="2009-02" db="EMBL/GenBank/DDBJ databases">
        <title>Annotation of Streptomyces griseoflavus strain Tu4000.</title>
        <authorList>
            <consortium name="The Broad Institute Genome Sequencing Platform"/>
            <consortium name="Broad Institute Microbial Sequencing Center"/>
            <person name="Fischbach M."/>
            <person name="Godfrey P."/>
            <person name="Ward D."/>
            <person name="Young S."/>
            <person name="Zeng Q."/>
            <person name="Koehrsen M."/>
            <person name="Alvarado L."/>
            <person name="Berlin A.M."/>
            <person name="Bochicchio J."/>
            <person name="Borenstein D."/>
            <person name="Chapman S.B."/>
            <person name="Chen Z."/>
            <person name="Engels R."/>
            <person name="Freedman E."/>
            <person name="Gellesch M."/>
            <person name="Goldberg J."/>
            <person name="Griggs A."/>
            <person name="Gujja S."/>
            <person name="Heilman E.R."/>
            <person name="Heiman D.I."/>
            <person name="Hepburn T.A."/>
            <person name="Howarth C."/>
            <person name="Jen D."/>
            <person name="Larson L."/>
            <person name="Lewis B."/>
            <person name="Mehta T."/>
            <person name="Park D."/>
            <person name="Pearson M."/>
            <person name="Richards J."/>
            <person name="Roberts A."/>
            <person name="Saif S."/>
            <person name="Shea T.D."/>
            <person name="Shenoy N."/>
            <person name="Sisk P."/>
            <person name="Stolte C."/>
            <person name="Sykes S.N."/>
            <person name="Thomson T."/>
            <person name="Walk T."/>
            <person name="White J."/>
            <person name="Yandava C."/>
            <person name="Straight P."/>
            <person name="Clardy J."/>
            <person name="Hung D."/>
            <person name="Kolter R."/>
            <person name="Mekalanos J."/>
            <person name="Walker S."/>
            <person name="Walsh C.T."/>
            <person name="Wieland-Brown L.C."/>
            <person name="Haas B."/>
            <person name="Nusbaum C."/>
            <person name="Birren B."/>
        </authorList>
    </citation>
    <scope>NUCLEOTIDE SEQUENCE [LARGE SCALE GENOMIC DNA]</scope>
    <source>
        <strain evidence="3">Tu4000</strain>
    </source>
</reference>
<organism evidence="3 4">
    <name type="scientific">Streptomyces griseoflavus Tu4000</name>
    <dbReference type="NCBI Taxonomy" id="467200"/>
    <lineage>
        <taxon>Bacteria</taxon>
        <taxon>Bacillati</taxon>
        <taxon>Actinomycetota</taxon>
        <taxon>Actinomycetes</taxon>
        <taxon>Kitasatosporales</taxon>
        <taxon>Streptomycetaceae</taxon>
        <taxon>Streptomyces</taxon>
    </lineage>
</organism>
<dbReference type="eggNOG" id="COG1959">
    <property type="taxonomic scope" value="Bacteria"/>
</dbReference>
<accession>D9XMI3</accession>
<dbReference type="AlphaFoldDB" id="D9XMI3"/>
<keyword evidence="4" id="KW-1185">Reference proteome</keyword>
<name>D9XMI3_9ACTN</name>
<proteinExistence type="predicted"/>
<dbReference type="SUPFAM" id="SSF46785">
    <property type="entry name" value="Winged helix' DNA-binding domain"/>
    <property type="match status" value="1"/>
</dbReference>